<dbReference type="RefSeq" id="XP_069230947.1">
    <property type="nucleotide sequence ID" value="XM_069372183.1"/>
</dbReference>
<evidence type="ECO:0000256" key="1">
    <source>
        <dbReference type="SAM" id="MobiDB-lite"/>
    </source>
</evidence>
<organism evidence="3 4">
    <name type="scientific">Cladosporium halotolerans</name>
    <dbReference type="NCBI Taxonomy" id="1052096"/>
    <lineage>
        <taxon>Eukaryota</taxon>
        <taxon>Fungi</taxon>
        <taxon>Dikarya</taxon>
        <taxon>Ascomycota</taxon>
        <taxon>Pezizomycotina</taxon>
        <taxon>Dothideomycetes</taxon>
        <taxon>Dothideomycetidae</taxon>
        <taxon>Cladosporiales</taxon>
        <taxon>Cladosporiaceae</taxon>
        <taxon>Cladosporium</taxon>
    </lineage>
</organism>
<evidence type="ECO:0000313" key="3">
    <source>
        <dbReference type="EMBL" id="KAL1587842.1"/>
    </source>
</evidence>
<feature type="compositionally biased region" description="Basic and acidic residues" evidence="1">
    <location>
        <begin position="1"/>
        <end position="16"/>
    </location>
</feature>
<proteinExistence type="predicted"/>
<evidence type="ECO:0000313" key="4">
    <source>
        <dbReference type="Proteomes" id="UP000803884"/>
    </source>
</evidence>
<feature type="domain" description="C2H2-type" evidence="2">
    <location>
        <begin position="81"/>
        <end position="102"/>
    </location>
</feature>
<feature type="compositionally biased region" description="Low complexity" evidence="1">
    <location>
        <begin position="186"/>
        <end position="198"/>
    </location>
</feature>
<feature type="region of interest" description="Disordered" evidence="1">
    <location>
        <begin position="166"/>
        <end position="249"/>
    </location>
</feature>
<feature type="compositionally biased region" description="Polar residues" evidence="1">
    <location>
        <begin position="19"/>
        <end position="28"/>
    </location>
</feature>
<accession>A0AB34KVP1</accession>
<feature type="region of interest" description="Disordered" evidence="1">
    <location>
        <begin position="1"/>
        <end position="32"/>
    </location>
</feature>
<reference evidence="3 4" key="1">
    <citation type="journal article" date="2020" name="Microbiol. Resour. Announc.">
        <title>Draft Genome Sequence of a Cladosporium Species Isolated from the Mesophotic Ascidian Didemnum maculosum.</title>
        <authorList>
            <person name="Gioti A."/>
            <person name="Siaperas R."/>
            <person name="Nikolaivits E."/>
            <person name="Le Goff G."/>
            <person name="Ouazzani J."/>
            <person name="Kotoulas G."/>
            <person name="Topakas E."/>
        </authorList>
    </citation>
    <scope>NUCLEOTIDE SEQUENCE [LARGE SCALE GENOMIC DNA]</scope>
    <source>
        <strain evidence="3 4">TM138-S3</strain>
    </source>
</reference>
<dbReference type="EMBL" id="JAAQHG020000009">
    <property type="protein sequence ID" value="KAL1587842.1"/>
    <property type="molecule type" value="Genomic_DNA"/>
</dbReference>
<dbReference type="SMART" id="SM00355">
    <property type="entry name" value="ZnF_C2H2"/>
    <property type="match status" value="2"/>
</dbReference>
<dbReference type="Proteomes" id="UP000803884">
    <property type="component" value="Unassembled WGS sequence"/>
</dbReference>
<evidence type="ECO:0000259" key="2">
    <source>
        <dbReference type="PROSITE" id="PS00028"/>
    </source>
</evidence>
<dbReference type="InterPro" id="IPR013087">
    <property type="entry name" value="Znf_C2H2_type"/>
</dbReference>
<feature type="compositionally biased region" description="Basic and acidic residues" evidence="1">
    <location>
        <begin position="167"/>
        <end position="183"/>
    </location>
</feature>
<name>A0AB34KVP1_9PEZI</name>
<protein>
    <recommendedName>
        <fullName evidence="2">C2H2-type domain-containing protein</fullName>
    </recommendedName>
</protein>
<dbReference type="PROSITE" id="PS00028">
    <property type="entry name" value="ZINC_FINGER_C2H2_1"/>
    <property type="match status" value="1"/>
</dbReference>
<keyword evidence="4" id="KW-1185">Reference proteome</keyword>
<dbReference type="AlphaFoldDB" id="A0AB34KVP1"/>
<dbReference type="GeneID" id="96005021"/>
<gene>
    <name evidence="3" type="ORF">WHR41_03577</name>
</gene>
<dbReference type="InterPro" id="IPR039258">
    <property type="entry name" value="ZNF511"/>
</dbReference>
<dbReference type="PANTHER" id="PTHR21354:SF0">
    <property type="entry name" value="ZINC FINGER PROTEIN 511"/>
    <property type="match status" value="1"/>
</dbReference>
<comment type="caution">
    <text evidence="3">The sequence shown here is derived from an EMBL/GenBank/DDBJ whole genome shotgun (WGS) entry which is preliminary data.</text>
</comment>
<sequence length="279" mass="30686">MAKRSRDASVSSRDEEISATAQSRSTSAEPIGHTHKYAQVLDDTTSHTASMRCLLPPHRPLTFSSYPEYETHYTQSHSNRCSECKANFPTARFLELHIAENHDPIVFAQRERGDKTFACFVEGCEKVCSDWKKRRSHLVDKHGFPRNYDFLVVNTGVDGKRSMLRAGIDEKGHRASSRERRGSNETTSTVSTQATSVSPPATAPLKTASATTSSQSKDAQPTSQPPTSPQWKGKKRSGSTRSLPYGAPVAPVKVDMDSIVSSMSALNMVPRSVTNARKS</sequence>
<dbReference type="PANTHER" id="PTHR21354">
    <property type="entry name" value="ZINC FINGER PROTEIN 511"/>
    <property type="match status" value="1"/>
</dbReference>